<reference evidence="2 3" key="1">
    <citation type="journal article" date="2019" name="Int. J. Syst. Evol. Microbiol.">
        <title>Streptomyces cyaneochromogenes sp. nov., a blue pigment-producing actinomycete from manganese-contaminated soil.</title>
        <authorList>
            <person name="Tang X."/>
            <person name="Zhao J."/>
            <person name="Li K."/>
            <person name="Chen Z."/>
            <person name="Sun Y."/>
            <person name="Gao J."/>
        </authorList>
    </citation>
    <scope>NUCLEOTIDE SEQUENCE [LARGE SCALE GENOMIC DNA]</scope>
    <source>
        <strain evidence="2 3">MK-45</strain>
    </source>
</reference>
<organism evidence="2 3">
    <name type="scientific">Streptomyces cyaneochromogenes</name>
    <dbReference type="NCBI Taxonomy" id="2496836"/>
    <lineage>
        <taxon>Bacteria</taxon>
        <taxon>Bacillati</taxon>
        <taxon>Actinomycetota</taxon>
        <taxon>Actinomycetes</taxon>
        <taxon>Kitasatosporales</taxon>
        <taxon>Streptomycetaceae</taxon>
        <taxon>Streptomyces</taxon>
    </lineage>
</organism>
<dbReference type="Pfam" id="PF24731">
    <property type="entry name" value="DUF7683"/>
    <property type="match status" value="1"/>
</dbReference>
<name>A0A3Q9EU32_9ACTN</name>
<dbReference type="KEGG" id="scya:EJ357_20445"/>
<sequence>MTVYFLVTRYLKDEDFPDSTTDVTAVGAEALGEILGMPADELYDVYPLKQEHAERVRRLTGIALDLEKYEYFLETEAE</sequence>
<accession>A0A3Q9EU32</accession>
<dbReference type="EMBL" id="CP034539">
    <property type="protein sequence ID" value="AZQ35578.1"/>
    <property type="molecule type" value="Genomic_DNA"/>
</dbReference>
<dbReference type="Proteomes" id="UP000280298">
    <property type="component" value="Chromosome"/>
</dbReference>
<evidence type="ECO:0000313" key="2">
    <source>
        <dbReference type="EMBL" id="AZQ35578.1"/>
    </source>
</evidence>
<dbReference type="AlphaFoldDB" id="A0A3Q9EU32"/>
<dbReference type="InterPro" id="IPR056100">
    <property type="entry name" value="DUF7683"/>
</dbReference>
<protein>
    <recommendedName>
        <fullName evidence="1">DUF7683 domain-containing protein</fullName>
    </recommendedName>
</protein>
<proteinExistence type="predicted"/>
<evidence type="ECO:0000313" key="3">
    <source>
        <dbReference type="Proteomes" id="UP000280298"/>
    </source>
</evidence>
<evidence type="ECO:0000259" key="1">
    <source>
        <dbReference type="Pfam" id="PF24731"/>
    </source>
</evidence>
<dbReference type="RefSeq" id="WP_126393057.1">
    <property type="nucleotide sequence ID" value="NZ_CP034539.1"/>
</dbReference>
<keyword evidence="3" id="KW-1185">Reference proteome</keyword>
<feature type="domain" description="DUF7683" evidence="1">
    <location>
        <begin position="7"/>
        <end position="74"/>
    </location>
</feature>
<gene>
    <name evidence="2" type="ORF">EJ357_20445</name>
</gene>
<dbReference type="OrthoDB" id="4272265at2"/>